<dbReference type="InterPro" id="IPR036390">
    <property type="entry name" value="WH_DNA-bd_sf"/>
</dbReference>
<protein>
    <submittedName>
        <fullName evidence="3">Helix-turn-helix domain</fullName>
    </submittedName>
</protein>
<dbReference type="SMART" id="SM00418">
    <property type="entry name" value="HTH_ARSR"/>
    <property type="match status" value="1"/>
</dbReference>
<dbReference type="SUPFAM" id="SSF46785">
    <property type="entry name" value="Winged helix' DNA-binding domain"/>
    <property type="match status" value="1"/>
</dbReference>
<evidence type="ECO:0000256" key="1">
    <source>
        <dbReference type="ARBA" id="ARBA00023125"/>
    </source>
</evidence>
<dbReference type="RefSeq" id="WP_218569973.1">
    <property type="nucleotide sequence ID" value="NZ_CABGIZ010000006.1"/>
</dbReference>
<dbReference type="InterPro" id="IPR011991">
    <property type="entry name" value="ArsR-like_HTH"/>
</dbReference>
<sequence>MNKNTTGKLSDTQPMDINWEQQRVLANPLRSRIVALLFEKPMTSKQVADLLEKNPGTIYYHIKQLEKNGILEIDHTNTEKGIIEKFYRSKAVIFKNSEAEKPANVVDEVNITIFMSDDLLEELNHELRDLLFKYGQLSFKERTSKKQNPYALDYSIKKAKDSDQE</sequence>
<dbReference type="EMBL" id="UGIF01000002">
    <property type="protein sequence ID" value="STP29827.1"/>
    <property type="molecule type" value="Genomic_DNA"/>
</dbReference>
<evidence type="ECO:0000259" key="2">
    <source>
        <dbReference type="SMART" id="SM00418"/>
    </source>
</evidence>
<evidence type="ECO:0000313" key="4">
    <source>
        <dbReference type="Proteomes" id="UP000254070"/>
    </source>
</evidence>
<gene>
    <name evidence="3" type="ORF">NCTC8129_02057</name>
</gene>
<keyword evidence="1" id="KW-0238">DNA-binding</keyword>
<dbReference type="InterPro" id="IPR001845">
    <property type="entry name" value="HTH_ArsR_DNA-bd_dom"/>
</dbReference>
<organism evidence="3 4">
    <name type="scientific">Enterococcus durans</name>
    <dbReference type="NCBI Taxonomy" id="53345"/>
    <lineage>
        <taxon>Bacteria</taxon>
        <taxon>Bacillati</taxon>
        <taxon>Bacillota</taxon>
        <taxon>Bacilli</taxon>
        <taxon>Lactobacillales</taxon>
        <taxon>Enterococcaceae</taxon>
        <taxon>Enterococcus</taxon>
    </lineage>
</organism>
<dbReference type="GO" id="GO:0003700">
    <property type="term" value="F:DNA-binding transcription factor activity"/>
    <property type="evidence" value="ECO:0007669"/>
    <property type="project" value="InterPro"/>
</dbReference>
<evidence type="ECO:0000313" key="3">
    <source>
        <dbReference type="EMBL" id="STP29827.1"/>
    </source>
</evidence>
<feature type="domain" description="HTH arsR-type" evidence="2">
    <location>
        <begin position="20"/>
        <end position="98"/>
    </location>
</feature>
<dbReference type="GO" id="GO:0003677">
    <property type="term" value="F:DNA binding"/>
    <property type="evidence" value="ECO:0007669"/>
    <property type="project" value="UniProtKB-KW"/>
</dbReference>
<dbReference type="Gene3D" id="1.10.10.10">
    <property type="entry name" value="Winged helix-like DNA-binding domain superfamily/Winged helix DNA-binding domain"/>
    <property type="match status" value="1"/>
</dbReference>
<accession>A0A377KKW0</accession>
<proteinExistence type="predicted"/>
<dbReference type="InterPro" id="IPR036388">
    <property type="entry name" value="WH-like_DNA-bd_sf"/>
</dbReference>
<name>A0A377KKW0_9ENTE</name>
<dbReference type="AlphaFoldDB" id="A0A377KKW0"/>
<dbReference type="CDD" id="cd00090">
    <property type="entry name" value="HTH_ARSR"/>
    <property type="match status" value="1"/>
</dbReference>
<dbReference type="Pfam" id="PF12840">
    <property type="entry name" value="HTH_20"/>
    <property type="match status" value="1"/>
</dbReference>
<reference evidence="3 4" key="1">
    <citation type="submission" date="2018-06" db="EMBL/GenBank/DDBJ databases">
        <authorList>
            <consortium name="Pathogen Informatics"/>
            <person name="Doyle S."/>
        </authorList>
    </citation>
    <scope>NUCLEOTIDE SEQUENCE [LARGE SCALE GENOMIC DNA]</scope>
    <source>
        <strain evidence="3 4">NCTC8129</strain>
    </source>
</reference>
<dbReference type="Proteomes" id="UP000254070">
    <property type="component" value="Unassembled WGS sequence"/>
</dbReference>